<proteinExistence type="predicted"/>
<gene>
    <name evidence="2" type="primary">LOC125779392</name>
</gene>
<evidence type="ECO:0000313" key="1">
    <source>
        <dbReference type="Proteomes" id="UP001652620"/>
    </source>
</evidence>
<name>A0ABM3K5D8_BACDO</name>
<keyword evidence="1" id="KW-1185">Reference proteome</keyword>
<evidence type="ECO:0000313" key="2">
    <source>
        <dbReference type="RefSeq" id="XP_049316692.1"/>
    </source>
</evidence>
<organism evidence="1 2">
    <name type="scientific">Bactrocera dorsalis</name>
    <name type="common">Oriental fruit fly</name>
    <name type="synonym">Dacus dorsalis</name>
    <dbReference type="NCBI Taxonomy" id="27457"/>
    <lineage>
        <taxon>Eukaryota</taxon>
        <taxon>Metazoa</taxon>
        <taxon>Ecdysozoa</taxon>
        <taxon>Arthropoda</taxon>
        <taxon>Hexapoda</taxon>
        <taxon>Insecta</taxon>
        <taxon>Pterygota</taxon>
        <taxon>Neoptera</taxon>
        <taxon>Endopterygota</taxon>
        <taxon>Diptera</taxon>
        <taxon>Brachycera</taxon>
        <taxon>Muscomorpha</taxon>
        <taxon>Tephritoidea</taxon>
        <taxon>Tephritidae</taxon>
        <taxon>Bactrocera</taxon>
        <taxon>Bactrocera</taxon>
    </lineage>
</organism>
<dbReference type="GeneID" id="125779392"/>
<protein>
    <submittedName>
        <fullName evidence="2">Uncharacterized protein LOC125779392</fullName>
    </submittedName>
</protein>
<sequence length="320" mass="36378">MSNQEDIKFLSYQRMKGRPGHMEGIDVNTALAEQRREAKAEEWRWRQISPVSAENVRDISLSSESEVEEITSDEVFTDDEKASKAETASKKRKYSRGYKEVMTEKLSILLDRCKISDRNAVRIIFATAESLGCNVEEFALSRSALRKRRISFRSQRAQKIKTRFKNLDLEGIVVHWDGKLLANLFQKECAERLAALVSKGDCEQQQLLGVPELENSTGASQAEAVSGSLKEWDIGDKIVGMCFDTTASNTGRMKGACTLLEKQLGKSLLYLACRHHILEVVLRSVFEYKMGSTTAPQRDIFRRFQIHWPNIDQSKYIEGV</sequence>
<accession>A0ABM3K5D8</accession>
<dbReference type="RefSeq" id="XP_049316692.1">
    <property type="nucleotide sequence ID" value="XM_049460735.1"/>
</dbReference>
<dbReference type="Proteomes" id="UP001652620">
    <property type="component" value="Chromosome 6"/>
</dbReference>
<reference evidence="2" key="1">
    <citation type="submission" date="2025-08" db="UniProtKB">
        <authorList>
            <consortium name="RefSeq"/>
        </authorList>
    </citation>
    <scope>IDENTIFICATION</scope>
    <source>
        <tissue evidence="2">Adult</tissue>
    </source>
</reference>